<keyword evidence="8" id="KW-0408">Iron</keyword>
<dbReference type="InterPro" id="IPR036942">
    <property type="entry name" value="Beta-barrel_TonB_sf"/>
</dbReference>
<feature type="domain" description="TonB-dependent receptor plug" evidence="18">
    <location>
        <begin position="70"/>
        <end position="170"/>
    </location>
</feature>
<keyword evidence="13 14" id="KW-0998">Cell outer membrane</keyword>
<dbReference type="GO" id="GO:0015891">
    <property type="term" value="P:siderophore transport"/>
    <property type="evidence" value="ECO:0007669"/>
    <property type="project" value="InterPro"/>
</dbReference>
<dbReference type="SUPFAM" id="SSF56935">
    <property type="entry name" value="Porins"/>
    <property type="match status" value="1"/>
</dbReference>
<dbReference type="Gene3D" id="2.40.170.20">
    <property type="entry name" value="TonB-dependent receptor, beta-barrel domain"/>
    <property type="match status" value="1"/>
</dbReference>
<evidence type="ECO:0000256" key="10">
    <source>
        <dbReference type="ARBA" id="ARBA00023077"/>
    </source>
</evidence>
<evidence type="ECO:0000259" key="18">
    <source>
        <dbReference type="Pfam" id="PF07715"/>
    </source>
</evidence>
<evidence type="ECO:0000256" key="8">
    <source>
        <dbReference type="ARBA" id="ARBA00023004"/>
    </source>
</evidence>
<dbReference type="AlphaFoldDB" id="A0A9X2HQL7"/>
<evidence type="ECO:0000256" key="16">
    <source>
        <dbReference type="SAM" id="SignalP"/>
    </source>
</evidence>
<evidence type="ECO:0000256" key="4">
    <source>
        <dbReference type="ARBA" id="ARBA00022452"/>
    </source>
</evidence>
<evidence type="ECO:0000256" key="13">
    <source>
        <dbReference type="ARBA" id="ARBA00023237"/>
    </source>
</evidence>
<dbReference type="GO" id="GO:0015344">
    <property type="term" value="F:siderophore uptake transmembrane transporter activity"/>
    <property type="evidence" value="ECO:0007669"/>
    <property type="project" value="TreeGrafter"/>
</dbReference>
<dbReference type="InterPro" id="IPR037066">
    <property type="entry name" value="Plug_dom_sf"/>
</dbReference>
<keyword evidence="12 19" id="KW-0675">Receptor</keyword>
<dbReference type="CDD" id="cd01347">
    <property type="entry name" value="ligand_gated_channel"/>
    <property type="match status" value="1"/>
</dbReference>
<feature type="domain" description="TonB-dependent receptor-like beta-barrel" evidence="17">
    <location>
        <begin position="240"/>
        <end position="674"/>
    </location>
</feature>
<dbReference type="GO" id="GO:0009279">
    <property type="term" value="C:cell outer membrane"/>
    <property type="evidence" value="ECO:0007669"/>
    <property type="project" value="UniProtKB-SubCell"/>
</dbReference>
<evidence type="ECO:0000256" key="7">
    <source>
        <dbReference type="ARBA" id="ARBA00022729"/>
    </source>
</evidence>
<dbReference type="InterPro" id="IPR010105">
    <property type="entry name" value="TonB_sidphr_rcpt"/>
</dbReference>
<proteinExistence type="inferred from homology"/>
<dbReference type="InterPro" id="IPR039426">
    <property type="entry name" value="TonB-dep_rcpt-like"/>
</dbReference>
<evidence type="ECO:0000256" key="2">
    <source>
        <dbReference type="ARBA" id="ARBA00009810"/>
    </source>
</evidence>
<feature type="chain" id="PRO_5040932702" evidence="16">
    <location>
        <begin position="25"/>
        <end position="705"/>
    </location>
</feature>
<dbReference type="PANTHER" id="PTHR32552">
    <property type="entry name" value="FERRICHROME IRON RECEPTOR-RELATED"/>
    <property type="match status" value="1"/>
</dbReference>
<protein>
    <submittedName>
        <fullName evidence="19">TonB-dependent siderophore receptor</fullName>
    </submittedName>
</protein>
<evidence type="ECO:0000256" key="9">
    <source>
        <dbReference type="ARBA" id="ARBA00023065"/>
    </source>
</evidence>
<keyword evidence="4 14" id="KW-1134">Transmembrane beta strand</keyword>
<dbReference type="PANTHER" id="PTHR32552:SF68">
    <property type="entry name" value="FERRICHROME OUTER MEMBRANE TRANSPORTER_PHAGE RECEPTOR"/>
    <property type="match status" value="1"/>
</dbReference>
<dbReference type="EMBL" id="JAMLDY010000007">
    <property type="protein sequence ID" value="MCP3734672.1"/>
    <property type="molecule type" value="Genomic_DNA"/>
</dbReference>
<dbReference type="InterPro" id="IPR000531">
    <property type="entry name" value="Beta-barrel_TonB"/>
</dbReference>
<name>A0A9X2HQL7_9SPHN</name>
<evidence type="ECO:0000313" key="20">
    <source>
        <dbReference type="Proteomes" id="UP001139486"/>
    </source>
</evidence>
<sequence length="705" mass="76161">MMSRTAMMMMSVAYAALLATPAAAQTLAATATADGGQATTQDDDRADRDDILVQARRDETFAGTKTETPLIEVPQPLSVITSDTYLAQGAINISDTVRYAAGVNADAYGRDTRVDNFAIRGVDALQFRDGMRDIFSYYASITSDPYNFSRVEVVRGPASVLFGQGSIGGIVNLVSKTPGFENAGEVQLTYGNYDRKEVLADLQGTTGTVAGRIVARVRDADTYVDHVPDDRVMIAPSVTWRPDASTDVTLIGLYQDDHSGSTANFLPVVGTLKPNGTRPPLDRYLFVGKPGYDRYDGRLLQGSGLLTHRFNDAIKLSLKARYIDSRLSYFTHYTDSYGNPTDPYQAGSDGRRIGLYADASLARMNVFSTDNNIQARFHTGAAVEHALLAGVDYSWNAVKKAGAFDYQTIDLYDIDYAAIAAPVVTGPYSRDTQKQLGLYVQDQLRLWDRVSVVLGARRDHVRSTSLDTASGTTTRTTDTATTVRAGIIGEVAAHISPFVSYTESFQPIAGSTTAGSPFKPQTGTQYEAGAKWQPDAATLVTATAFRIKERNRPISGPGTSIIQAGELVTKGVELEATRTLPGRFDVSLAYGYNDVSGDSAATGYLAKHIASAWGTKTFVGALGTLRLGAGIRYTGKQVSSSDTWTIVTPDRTMVDALVELTRANWRLSLNATNLLDNRAYASCLSRGDCFSTAPRNVMASLGYRF</sequence>
<evidence type="ECO:0000259" key="17">
    <source>
        <dbReference type="Pfam" id="PF00593"/>
    </source>
</evidence>
<comment type="caution">
    <text evidence="19">The sequence shown here is derived from an EMBL/GenBank/DDBJ whole genome shotgun (WGS) entry which is preliminary data.</text>
</comment>
<dbReference type="Pfam" id="PF07715">
    <property type="entry name" value="Plug"/>
    <property type="match status" value="1"/>
</dbReference>
<organism evidence="19 20">
    <name type="scientific">Sphingomonas liriopis</name>
    <dbReference type="NCBI Taxonomy" id="2949094"/>
    <lineage>
        <taxon>Bacteria</taxon>
        <taxon>Pseudomonadati</taxon>
        <taxon>Pseudomonadota</taxon>
        <taxon>Alphaproteobacteria</taxon>
        <taxon>Sphingomonadales</taxon>
        <taxon>Sphingomonadaceae</taxon>
        <taxon>Sphingomonas</taxon>
    </lineage>
</organism>
<evidence type="ECO:0000256" key="15">
    <source>
        <dbReference type="RuleBase" id="RU003357"/>
    </source>
</evidence>
<keyword evidence="6 14" id="KW-0812">Transmembrane</keyword>
<dbReference type="PROSITE" id="PS52016">
    <property type="entry name" value="TONB_DEPENDENT_REC_3"/>
    <property type="match status" value="1"/>
</dbReference>
<dbReference type="GO" id="GO:0038023">
    <property type="term" value="F:signaling receptor activity"/>
    <property type="evidence" value="ECO:0007669"/>
    <property type="project" value="InterPro"/>
</dbReference>
<keyword evidence="3 14" id="KW-0813">Transport</keyword>
<dbReference type="InterPro" id="IPR012910">
    <property type="entry name" value="Plug_dom"/>
</dbReference>
<evidence type="ECO:0000256" key="5">
    <source>
        <dbReference type="ARBA" id="ARBA00022496"/>
    </source>
</evidence>
<keyword evidence="20" id="KW-1185">Reference proteome</keyword>
<evidence type="ECO:0000313" key="19">
    <source>
        <dbReference type="EMBL" id="MCP3734672.1"/>
    </source>
</evidence>
<evidence type="ECO:0000256" key="14">
    <source>
        <dbReference type="PROSITE-ProRule" id="PRU01360"/>
    </source>
</evidence>
<dbReference type="NCBIfam" id="TIGR01783">
    <property type="entry name" value="TonB-siderophor"/>
    <property type="match status" value="1"/>
</dbReference>
<evidence type="ECO:0000256" key="12">
    <source>
        <dbReference type="ARBA" id="ARBA00023170"/>
    </source>
</evidence>
<keyword evidence="11 14" id="KW-0472">Membrane</keyword>
<keyword evidence="10 15" id="KW-0798">TonB box</keyword>
<keyword evidence="5" id="KW-0410">Iron transport</keyword>
<comment type="similarity">
    <text evidence="2 14 15">Belongs to the TonB-dependent receptor family.</text>
</comment>
<dbReference type="Pfam" id="PF00593">
    <property type="entry name" value="TonB_dep_Rec_b-barrel"/>
    <property type="match status" value="1"/>
</dbReference>
<evidence type="ECO:0000256" key="6">
    <source>
        <dbReference type="ARBA" id="ARBA00022692"/>
    </source>
</evidence>
<keyword evidence="9" id="KW-0406">Ion transport</keyword>
<dbReference type="Proteomes" id="UP001139486">
    <property type="component" value="Unassembled WGS sequence"/>
</dbReference>
<evidence type="ECO:0000256" key="1">
    <source>
        <dbReference type="ARBA" id="ARBA00004571"/>
    </source>
</evidence>
<evidence type="ECO:0000256" key="11">
    <source>
        <dbReference type="ARBA" id="ARBA00023136"/>
    </source>
</evidence>
<gene>
    <name evidence="19" type="ORF">M9979_07290</name>
</gene>
<evidence type="ECO:0000256" key="3">
    <source>
        <dbReference type="ARBA" id="ARBA00022448"/>
    </source>
</evidence>
<accession>A0A9X2HQL7</accession>
<keyword evidence="7 16" id="KW-0732">Signal</keyword>
<dbReference type="Gene3D" id="2.170.130.10">
    <property type="entry name" value="TonB-dependent receptor, plug domain"/>
    <property type="match status" value="1"/>
</dbReference>
<reference evidence="19" key="1">
    <citation type="submission" date="2022-05" db="EMBL/GenBank/DDBJ databases">
        <title>Sphingomonas sp. strain RP10 Genome sequencing and assembly.</title>
        <authorList>
            <person name="Kim I."/>
        </authorList>
    </citation>
    <scope>NUCLEOTIDE SEQUENCE</scope>
    <source>
        <strain evidence="19">RP10</strain>
    </source>
</reference>
<comment type="subcellular location">
    <subcellularLocation>
        <location evidence="1 14">Cell outer membrane</location>
        <topology evidence="1 14">Multi-pass membrane protein</topology>
    </subcellularLocation>
</comment>
<feature type="signal peptide" evidence="16">
    <location>
        <begin position="1"/>
        <end position="24"/>
    </location>
</feature>